<protein>
    <submittedName>
        <fullName evidence="3">Uncharacterized protein</fullName>
    </submittedName>
</protein>
<evidence type="ECO:0000313" key="4">
    <source>
        <dbReference type="Proteomes" id="UP001140560"/>
    </source>
</evidence>
<dbReference type="Proteomes" id="UP001140560">
    <property type="component" value="Unassembled WGS sequence"/>
</dbReference>
<evidence type="ECO:0000256" key="1">
    <source>
        <dbReference type="SAM" id="MobiDB-lite"/>
    </source>
</evidence>
<organism evidence="3 4">
    <name type="scientific">Neocucurbitaria cava</name>
    <dbReference type="NCBI Taxonomy" id="798079"/>
    <lineage>
        <taxon>Eukaryota</taxon>
        <taxon>Fungi</taxon>
        <taxon>Dikarya</taxon>
        <taxon>Ascomycota</taxon>
        <taxon>Pezizomycotina</taxon>
        <taxon>Dothideomycetes</taxon>
        <taxon>Pleosporomycetidae</taxon>
        <taxon>Pleosporales</taxon>
        <taxon>Pleosporineae</taxon>
        <taxon>Cucurbitariaceae</taxon>
        <taxon>Neocucurbitaria</taxon>
    </lineage>
</organism>
<keyword evidence="2" id="KW-0812">Transmembrane</keyword>
<feature type="transmembrane region" description="Helical" evidence="2">
    <location>
        <begin position="169"/>
        <end position="191"/>
    </location>
</feature>
<sequence>MARQSSYRDVFGALTLPASLVRFILFVPCGYYWVFAKNHNSVIQNHIELHNGTYPAIIVAGEKIAVQWGIFTFYWNFAVWIASMLVLAPLHLPFAIIDVVITRYMSLATHYQHSYSFQNKRHCNPDQNPNFYDWLRPAGANESFFEAAARLNATVSTPTKMCEDFVEEWQYGVAISFFYALISLLQMLAFFGTICTANNQAIHTKQNWTYIAKSTFYCVGQIPRGAMLLSWALGVILPEYLFRCLPQWIQKPVRYGERQVAKAGLGVVQETEMQVTGVTTSVKHKIRGRRENGKYAGGEGEQTPLAEFLGMYDMLMLVTEHLHYIDINNLSRVSKSVREAVLPEQDFDRRMKVFKLYTCSNTPHKEQCWTCNNQVCADCSTTISFPQTTILHHLDNCTPYCTPCYNASILPLRPPPGITYARYPYCVCAPETNHPNPFIRYVKGARHYARRYAAVHQLQRTGEEDEERLEEGSVQEGWEWE</sequence>
<gene>
    <name evidence="3" type="ORF">N0V83_010595</name>
</gene>
<feature type="transmembrane region" description="Helical" evidence="2">
    <location>
        <begin position="12"/>
        <end position="34"/>
    </location>
</feature>
<keyword evidence="2" id="KW-0472">Membrane</keyword>
<feature type="transmembrane region" description="Helical" evidence="2">
    <location>
        <begin position="77"/>
        <end position="101"/>
    </location>
</feature>
<keyword evidence="2" id="KW-1133">Transmembrane helix</keyword>
<evidence type="ECO:0000313" key="3">
    <source>
        <dbReference type="EMBL" id="KAJ4362501.1"/>
    </source>
</evidence>
<comment type="caution">
    <text evidence="3">The sequence shown here is derived from an EMBL/GenBank/DDBJ whole genome shotgun (WGS) entry which is preliminary data.</text>
</comment>
<accession>A0A9W8XYM2</accession>
<name>A0A9W8XYM2_9PLEO</name>
<feature type="region of interest" description="Disordered" evidence="1">
    <location>
        <begin position="459"/>
        <end position="481"/>
    </location>
</feature>
<dbReference type="EMBL" id="JAPEUY010000021">
    <property type="protein sequence ID" value="KAJ4362501.1"/>
    <property type="molecule type" value="Genomic_DNA"/>
</dbReference>
<dbReference type="OrthoDB" id="4191440at2759"/>
<proteinExistence type="predicted"/>
<reference evidence="3" key="1">
    <citation type="submission" date="2022-10" db="EMBL/GenBank/DDBJ databases">
        <title>Tapping the CABI collections for fungal endophytes: first genome assemblies for Collariella, Neodidymelliopsis, Ascochyta clinopodiicola, Didymella pomorum, Didymosphaeria variabile, Neocosmospora piperis and Neocucurbitaria cava.</title>
        <authorList>
            <person name="Hill R."/>
        </authorList>
    </citation>
    <scope>NUCLEOTIDE SEQUENCE</scope>
    <source>
        <strain evidence="3">IMI 356814</strain>
    </source>
</reference>
<evidence type="ECO:0000256" key="2">
    <source>
        <dbReference type="SAM" id="Phobius"/>
    </source>
</evidence>
<keyword evidence="4" id="KW-1185">Reference proteome</keyword>
<dbReference type="AlphaFoldDB" id="A0A9W8XYM2"/>